<dbReference type="InterPro" id="IPR025358">
    <property type="entry name" value="DUF4262"/>
</dbReference>
<dbReference type="Proteomes" id="UP000242972">
    <property type="component" value="Unassembled WGS sequence"/>
</dbReference>
<organism evidence="1 2">
    <name type="scientific">Sulfobacillus benefaciens</name>
    <dbReference type="NCBI Taxonomy" id="453960"/>
    <lineage>
        <taxon>Bacteria</taxon>
        <taxon>Bacillati</taxon>
        <taxon>Bacillota</taxon>
        <taxon>Clostridia</taxon>
        <taxon>Eubacteriales</taxon>
        <taxon>Clostridiales Family XVII. Incertae Sedis</taxon>
        <taxon>Sulfobacillus</taxon>
    </lineage>
</organism>
<gene>
    <name evidence="1" type="ORF">C7B46_19905</name>
</gene>
<sequence length="176" mass="19631">MPGPRIWHPLSPCKNSEKERMTIMTPVPHEDSCLCAVCQLQTAEGLSYAEALERIQQRDDALMAQYGWVAHAITSLPLIHTHGLPEHFGHPDLEIRLAISPDKRYNFLAALVEAVKAGRRFAAGQEDTTVFSVPIRFIVREESGRSVLRVLFPDPDGHFPGDPGCPPAWETQVLQD</sequence>
<dbReference type="Pfam" id="PF14081">
    <property type="entry name" value="DUF4262"/>
    <property type="match status" value="1"/>
</dbReference>
<evidence type="ECO:0008006" key="3">
    <source>
        <dbReference type="Google" id="ProtNLM"/>
    </source>
</evidence>
<dbReference type="AlphaFoldDB" id="A0A2T2WW77"/>
<name>A0A2T2WW77_9FIRM</name>
<accession>A0A2T2WW77</accession>
<evidence type="ECO:0000313" key="1">
    <source>
        <dbReference type="EMBL" id="PSR26499.1"/>
    </source>
</evidence>
<evidence type="ECO:0000313" key="2">
    <source>
        <dbReference type="Proteomes" id="UP000242972"/>
    </source>
</evidence>
<proteinExistence type="predicted"/>
<protein>
    <recommendedName>
        <fullName evidence="3">DUF4262 domain-containing protein</fullName>
    </recommendedName>
</protein>
<dbReference type="EMBL" id="PXYW01000123">
    <property type="protein sequence ID" value="PSR26499.1"/>
    <property type="molecule type" value="Genomic_DNA"/>
</dbReference>
<reference evidence="1 2" key="1">
    <citation type="journal article" date="2014" name="BMC Genomics">
        <title>Comparison of environmental and isolate Sulfobacillus genomes reveals diverse carbon, sulfur, nitrogen, and hydrogen metabolisms.</title>
        <authorList>
            <person name="Justice N.B."/>
            <person name="Norman A."/>
            <person name="Brown C.T."/>
            <person name="Singh A."/>
            <person name="Thomas B.C."/>
            <person name="Banfield J.F."/>
        </authorList>
    </citation>
    <scope>NUCLEOTIDE SEQUENCE [LARGE SCALE GENOMIC DNA]</scope>
    <source>
        <strain evidence="1">AMDSBA4</strain>
    </source>
</reference>
<comment type="caution">
    <text evidence="1">The sequence shown here is derived from an EMBL/GenBank/DDBJ whole genome shotgun (WGS) entry which is preliminary data.</text>
</comment>